<dbReference type="SUPFAM" id="SSF69304">
    <property type="entry name" value="Tricorn protease N-terminal domain"/>
    <property type="match status" value="1"/>
</dbReference>
<protein>
    <submittedName>
        <fullName evidence="2">TolB protein</fullName>
    </submittedName>
</protein>
<dbReference type="Proteomes" id="UP000198771">
    <property type="component" value="Unassembled WGS sequence"/>
</dbReference>
<dbReference type="OrthoDB" id="9815657at2"/>
<proteinExistence type="inferred from homology"/>
<dbReference type="InterPro" id="IPR011659">
    <property type="entry name" value="WD40"/>
</dbReference>
<dbReference type="PANTHER" id="PTHR36842:SF1">
    <property type="entry name" value="PROTEIN TOLB"/>
    <property type="match status" value="1"/>
</dbReference>
<dbReference type="Gene3D" id="3.40.50.10070">
    <property type="entry name" value="TolB, N-terminal domain"/>
    <property type="match status" value="1"/>
</dbReference>
<reference evidence="2 3" key="1">
    <citation type="submission" date="2016-10" db="EMBL/GenBank/DDBJ databases">
        <authorList>
            <person name="de Groot N.N."/>
        </authorList>
    </citation>
    <scope>NUCLEOTIDE SEQUENCE [LARGE SCALE GENOMIC DNA]</scope>
    <source>
        <strain evidence="2 3">ASO4-2</strain>
    </source>
</reference>
<evidence type="ECO:0000313" key="2">
    <source>
        <dbReference type="EMBL" id="SDB47280.1"/>
    </source>
</evidence>
<dbReference type="STRING" id="617002.SAMN05660653_02308"/>
<comment type="similarity">
    <text evidence="1">Belongs to the TolB family.</text>
</comment>
<sequence>MSLKHKPNLRWSIRIISFFLCVWGFVPVAWAQQTLSIDIYGPGQSQLNLVAATPLGIPSGQPVPPKAAILADHLREYLSFMPFLRLVPGSQVLGGDVLEGVSAADIDFRRFRLERVDLVLTSGWTSGGDSVELRVYETFEQRLVLGKAYSGVTQEELPQVAARFCADLMAELTGQGDFFRSTLAFVRAHGENKEIWAASPMGQGLRQLTQLGGISMSPSWSRNGQHLTFTLIADGRHYLAILDKSDGNVRRVQLPGNSVISPVFNHDGKIFVSLNPEGRPDIYQLTDDMRMGPRVAQSWAIDISPSFDATGSKMAFVSSRLGNPHIFIMDTASGDTRRVTFEGTYNTNPSLSPDGRMVVFSRQTSEGHRIFLHDLVSGRERQLTFGPRNDVSPAWAPDNFFIAFSSDRSGESKIYLTTRHGDEARMAPLGDGQLSSPAWSRQP</sequence>
<evidence type="ECO:0000256" key="1">
    <source>
        <dbReference type="ARBA" id="ARBA00009820"/>
    </source>
</evidence>
<dbReference type="Gene3D" id="2.120.10.30">
    <property type="entry name" value="TolB, C-terminal domain"/>
    <property type="match status" value="2"/>
</dbReference>
<dbReference type="RefSeq" id="WP_092121717.1">
    <property type="nucleotide sequence ID" value="NZ_FMXO01000013.1"/>
</dbReference>
<name>A0A1G6DQA9_9BACT</name>
<keyword evidence="3" id="KW-1185">Reference proteome</keyword>
<evidence type="ECO:0000313" key="3">
    <source>
        <dbReference type="Proteomes" id="UP000198771"/>
    </source>
</evidence>
<accession>A0A1G6DQA9</accession>
<dbReference type="InterPro" id="IPR011042">
    <property type="entry name" value="6-blade_b-propeller_TolB-like"/>
</dbReference>
<organism evidence="2 3">
    <name type="scientific">Desulfonatronum thiosulfatophilum</name>
    <dbReference type="NCBI Taxonomy" id="617002"/>
    <lineage>
        <taxon>Bacteria</taxon>
        <taxon>Pseudomonadati</taxon>
        <taxon>Thermodesulfobacteriota</taxon>
        <taxon>Desulfovibrionia</taxon>
        <taxon>Desulfovibrionales</taxon>
        <taxon>Desulfonatronaceae</taxon>
        <taxon>Desulfonatronum</taxon>
    </lineage>
</organism>
<dbReference type="EMBL" id="FMXO01000013">
    <property type="protein sequence ID" value="SDB47280.1"/>
    <property type="molecule type" value="Genomic_DNA"/>
</dbReference>
<gene>
    <name evidence="2" type="ORF">SAMN05660653_02308</name>
</gene>
<dbReference type="AlphaFoldDB" id="A0A1G6DQA9"/>
<dbReference type="Pfam" id="PF07676">
    <property type="entry name" value="PD40"/>
    <property type="match status" value="4"/>
</dbReference>
<dbReference type="PANTHER" id="PTHR36842">
    <property type="entry name" value="PROTEIN TOLB HOMOLOG"/>
    <property type="match status" value="1"/>
</dbReference>